<protein>
    <submittedName>
        <fullName evidence="1">Uncharacterized protein</fullName>
    </submittedName>
</protein>
<accession>A0ABQ9H5L5</accession>
<comment type="caution">
    <text evidence="1">The sequence shown here is derived from an EMBL/GenBank/DDBJ whole genome shotgun (WGS) entry which is preliminary data.</text>
</comment>
<name>A0ABQ9H5L5_9NEOP</name>
<evidence type="ECO:0000313" key="1">
    <source>
        <dbReference type="EMBL" id="KAJ8879587.1"/>
    </source>
</evidence>
<gene>
    <name evidence="1" type="ORF">PR048_020195</name>
</gene>
<reference evidence="1 2" key="1">
    <citation type="submission" date="2023-02" db="EMBL/GenBank/DDBJ databases">
        <title>LHISI_Scaffold_Assembly.</title>
        <authorList>
            <person name="Stuart O.P."/>
            <person name="Cleave R."/>
            <person name="Magrath M.J.L."/>
            <person name="Mikheyev A.S."/>
        </authorList>
    </citation>
    <scope>NUCLEOTIDE SEQUENCE [LARGE SCALE GENOMIC DNA]</scope>
    <source>
        <strain evidence="1">Daus_M_001</strain>
        <tissue evidence="1">Leg muscle</tissue>
    </source>
</reference>
<dbReference type="EMBL" id="JARBHB010000007">
    <property type="protein sequence ID" value="KAJ8879587.1"/>
    <property type="molecule type" value="Genomic_DNA"/>
</dbReference>
<keyword evidence="2" id="KW-1185">Reference proteome</keyword>
<dbReference type="Proteomes" id="UP001159363">
    <property type="component" value="Chromosome 6"/>
</dbReference>
<proteinExistence type="predicted"/>
<organism evidence="1 2">
    <name type="scientific">Dryococelus australis</name>
    <dbReference type="NCBI Taxonomy" id="614101"/>
    <lineage>
        <taxon>Eukaryota</taxon>
        <taxon>Metazoa</taxon>
        <taxon>Ecdysozoa</taxon>
        <taxon>Arthropoda</taxon>
        <taxon>Hexapoda</taxon>
        <taxon>Insecta</taxon>
        <taxon>Pterygota</taxon>
        <taxon>Neoptera</taxon>
        <taxon>Polyneoptera</taxon>
        <taxon>Phasmatodea</taxon>
        <taxon>Verophasmatodea</taxon>
        <taxon>Anareolatae</taxon>
        <taxon>Phasmatidae</taxon>
        <taxon>Eurycanthinae</taxon>
        <taxon>Dryococelus</taxon>
    </lineage>
</organism>
<evidence type="ECO:0000313" key="2">
    <source>
        <dbReference type="Proteomes" id="UP001159363"/>
    </source>
</evidence>
<sequence>MLHTYRALLDSCSQANFVSESLVQRLAFKKFHNCAPLQGMNTVRVEVKYGSTVQILNMTTNYSATLDCAVLPRISDNLSGNSISYQDRIQLNHQHFISGMTTVSSINFNIFASWKSIITLHNQRKKMNLKIILFIPLQGMLQEYL</sequence>